<dbReference type="CDD" id="cd07178">
    <property type="entry name" value="terB_like_YebE"/>
    <property type="match status" value="1"/>
</dbReference>
<protein>
    <submittedName>
        <fullName evidence="1">Protein YebE</fullName>
    </submittedName>
</protein>
<dbReference type="EMBL" id="BSNK01000001">
    <property type="protein sequence ID" value="GLQ23162.1"/>
    <property type="molecule type" value="Genomic_DNA"/>
</dbReference>
<dbReference type="Pfam" id="PF04391">
    <property type="entry name" value="DUF533"/>
    <property type="match status" value="1"/>
</dbReference>
<comment type="caution">
    <text evidence="1">The sequence shown here is derived from an EMBL/GenBank/DDBJ whole genome shotgun (WGS) entry which is preliminary data.</text>
</comment>
<dbReference type="SUPFAM" id="SSF158682">
    <property type="entry name" value="TerB-like"/>
    <property type="match status" value="1"/>
</dbReference>
<dbReference type="InterPro" id="IPR029024">
    <property type="entry name" value="TerB-like"/>
</dbReference>
<proteinExistence type="predicted"/>
<keyword evidence="2" id="KW-1185">Reference proteome</keyword>
<evidence type="ECO:0000313" key="2">
    <source>
        <dbReference type="Proteomes" id="UP001161391"/>
    </source>
</evidence>
<dbReference type="InterPro" id="IPR007486">
    <property type="entry name" value="YebE"/>
</dbReference>
<sequence length="238" mass="25259">MPKELRKPTNNPQTLLAQLLSGGQSLLDKAGSGELSDQAQDIGKRGEDFLIDKLGMDDSDASRAQIRQQAKYAGIAGALALILSSRSTRKLATLGGLAALGTIAYKGHKRGAMPTNFKDAIGLLTGQDAERRSDMLLRAMIAAAKADGTISEAEKALIKTYPDVDMSGLSDMLATPADPSEIAAMATSDQCAYEIYAVSCRIADGVNPVERDYLDRLAMALRLDPESAALIETEVRTG</sequence>
<dbReference type="RefSeq" id="WP_284388289.1">
    <property type="nucleotide sequence ID" value="NZ_BSNK01000001.1"/>
</dbReference>
<dbReference type="Gene3D" id="1.10.3680.10">
    <property type="entry name" value="TerB-like"/>
    <property type="match status" value="1"/>
</dbReference>
<name>A0ABQ5V823_9PROT</name>
<gene>
    <name evidence="1" type="ORF">GCM10007853_10360</name>
</gene>
<reference evidence="1" key="1">
    <citation type="journal article" date="2014" name="Int. J. Syst. Evol. Microbiol.">
        <title>Complete genome of a new Firmicutes species belonging to the dominant human colonic microbiota ('Ruminococcus bicirculans') reveals two chromosomes and a selective capacity to utilize plant glucans.</title>
        <authorList>
            <consortium name="NISC Comparative Sequencing Program"/>
            <person name="Wegmann U."/>
            <person name="Louis P."/>
            <person name="Goesmann A."/>
            <person name="Henrissat B."/>
            <person name="Duncan S.H."/>
            <person name="Flint H.J."/>
        </authorList>
    </citation>
    <scope>NUCLEOTIDE SEQUENCE</scope>
    <source>
        <strain evidence="1">NBRC 108219</strain>
    </source>
</reference>
<reference evidence="1" key="2">
    <citation type="submission" date="2023-01" db="EMBL/GenBank/DDBJ databases">
        <title>Draft genome sequence of Algimonas ampicilliniresistens strain NBRC 108219.</title>
        <authorList>
            <person name="Sun Q."/>
            <person name="Mori K."/>
        </authorList>
    </citation>
    <scope>NUCLEOTIDE SEQUENCE</scope>
    <source>
        <strain evidence="1">NBRC 108219</strain>
    </source>
</reference>
<accession>A0ABQ5V823</accession>
<organism evidence="1 2">
    <name type="scientific">Algimonas ampicilliniresistens</name>
    <dbReference type="NCBI Taxonomy" id="1298735"/>
    <lineage>
        <taxon>Bacteria</taxon>
        <taxon>Pseudomonadati</taxon>
        <taxon>Pseudomonadota</taxon>
        <taxon>Alphaproteobacteria</taxon>
        <taxon>Maricaulales</taxon>
        <taxon>Robiginitomaculaceae</taxon>
        <taxon>Algimonas</taxon>
    </lineage>
</organism>
<dbReference type="Proteomes" id="UP001161391">
    <property type="component" value="Unassembled WGS sequence"/>
</dbReference>
<evidence type="ECO:0000313" key="1">
    <source>
        <dbReference type="EMBL" id="GLQ23162.1"/>
    </source>
</evidence>